<dbReference type="GO" id="GO:0015562">
    <property type="term" value="F:efflux transmembrane transporter activity"/>
    <property type="evidence" value="ECO:0007669"/>
    <property type="project" value="TreeGrafter"/>
</dbReference>
<dbReference type="PANTHER" id="PTHR30469">
    <property type="entry name" value="MULTIDRUG RESISTANCE PROTEIN MDTA"/>
    <property type="match status" value="1"/>
</dbReference>
<dbReference type="AlphaFoldDB" id="A0A1N7KC46"/>
<evidence type="ECO:0000313" key="4">
    <source>
        <dbReference type="Proteomes" id="UP000186221"/>
    </source>
</evidence>
<evidence type="ECO:0000256" key="1">
    <source>
        <dbReference type="SAM" id="Coils"/>
    </source>
</evidence>
<gene>
    <name evidence="3" type="ORF">SAMN05421580_102341</name>
</gene>
<feature type="domain" description="Multidrug resistance protein MdtA-like barrel-sandwich hybrid" evidence="2">
    <location>
        <begin position="79"/>
        <end position="257"/>
    </location>
</feature>
<sequence length="489" mass="51791">MRFLFRSLTGLFLAALTIALLAAGGFTMKSAIDARKEAPGRMRAQQERVFAANVIALEFGARQPELTAYGEVRTLRELELRAPAAGTLLELSPNFVEGGQVVAGELLARLDPAETQAARDSAAASTAEAATQLALAERTLVIARDDLVAAERQVALRQKALERARSIGERGFGATVDIETAELAVSSAEQAVLTKRSALSSAEAGLDQARNALRRAEIALSEAERKLAETEIRADFAGQLSGIDTVAGRLVSNNEILGTLIDPATLEVSFRVPTAQFARLTDEKGQLLPLQAKVTLDLGADHIAVPATLERAGAAVEEGQAGRLLFARLEAVRGLKAGDFVTVTLSMPELENVALLPAAAVGPDGTVLRLDADERLRAERVEVVHRQGDDVLIRAAALQSGVEVVAERSPLLGEGLKLRPLRPGADGAGLVPQKPAQVTLDAGHRARLIAAVEGNTRMPAEAKARMLATLQQDQVPADLVERIESRMGG</sequence>
<feature type="coiled-coil region" evidence="1">
    <location>
        <begin position="199"/>
        <end position="240"/>
    </location>
</feature>
<reference evidence="4" key="1">
    <citation type="submission" date="2017-01" db="EMBL/GenBank/DDBJ databases">
        <authorList>
            <person name="Varghese N."/>
            <person name="Submissions S."/>
        </authorList>
    </citation>
    <scope>NUCLEOTIDE SEQUENCE [LARGE SCALE GENOMIC DNA]</scope>
    <source>
        <strain evidence="4">DSM 19945</strain>
    </source>
</reference>
<dbReference type="GO" id="GO:1990281">
    <property type="term" value="C:efflux pump complex"/>
    <property type="evidence" value="ECO:0007669"/>
    <property type="project" value="TreeGrafter"/>
</dbReference>
<dbReference type="InterPro" id="IPR058625">
    <property type="entry name" value="MdtA-like_BSH"/>
</dbReference>
<evidence type="ECO:0000259" key="2">
    <source>
        <dbReference type="Pfam" id="PF25917"/>
    </source>
</evidence>
<evidence type="ECO:0000313" key="3">
    <source>
        <dbReference type="EMBL" id="SIS59188.1"/>
    </source>
</evidence>
<dbReference type="Gene3D" id="2.40.50.100">
    <property type="match status" value="1"/>
</dbReference>
<keyword evidence="1" id="KW-0175">Coiled coil</keyword>
<dbReference type="EMBL" id="FTOG01000002">
    <property type="protein sequence ID" value="SIS59188.1"/>
    <property type="molecule type" value="Genomic_DNA"/>
</dbReference>
<name>A0A1N7KC46_9RHOB</name>
<dbReference type="Gene3D" id="2.40.30.170">
    <property type="match status" value="1"/>
</dbReference>
<dbReference type="Pfam" id="PF25917">
    <property type="entry name" value="BSH_RND"/>
    <property type="match status" value="1"/>
</dbReference>
<dbReference type="STRING" id="453582.SAMN05421580_102341"/>
<dbReference type="RefSeq" id="WP_076483906.1">
    <property type="nucleotide sequence ID" value="NZ_FTOG01000002.1"/>
</dbReference>
<accession>A0A1N7KC46</accession>
<dbReference type="SUPFAM" id="SSF111369">
    <property type="entry name" value="HlyD-like secretion proteins"/>
    <property type="match status" value="1"/>
</dbReference>
<dbReference type="PANTHER" id="PTHR30469:SF15">
    <property type="entry name" value="HLYD FAMILY OF SECRETION PROTEINS"/>
    <property type="match status" value="1"/>
</dbReference>
<dbReference type="OrthoDB" id="7626141at2"/>
<proteinExistence type="predicted"/>
<dbReference type="Gene3D" id="2.40.420.20">
    <property type="match status" value="1"/>
</dbReference>
<organism evidence="3 4">
    <name type="scientific">Rhodobacter aestuarii</name>
    <dbReference type="NCBI Taxonomy" id="453582"/>
    <lineage>
        <taxon>Bacteria</taxon>
        <taxon>Pseudomonadati</taxon>
        <taxon>Pseudomonadota</taxon>
        <taxon>Alphaproteobacteria</taxon>
        <taxon>Rhodobacterales</taxon>
        <taxon>Rhodobacter group</taxon>
        <taxon>Rhodobacter</taxon>
    </lineage>
</organism>
<dbReference type="Proteomes" id="UP000186221">
    <property type="component" value="Unassembled WGS sequence"/>
</dbReference>
<protein>
    <submittedName>
        <fullName evidence="3">RND family efflux transporter, MFP subunit</fullName>
    </submittedName>
</protein>
<dbReference type="Gene3D" id="1.10.287.470">
    <property type="entry name" value="Helix hairpin bin"/>
    <property type="match status" value="1"/>
</dbReference>
<keyword evidence="4" id="KW-1185">Reference proteome</keyword>